<accession>A0A2T0FDQ1</accession>
<dbReference type="Pfam" id="PF01588">
    <property type="entry name" value="tRNA_bind"/>
    <property type="match status" value="1"/>
</dbReference>
<keyword evidence="2 3" id="KW-0694">RNA-binding</keyword>
<dbReference type="PANTHER" id="PTHR11586">
    <property type="entry name" value="TRNA-AMINOACYLATION COFACTOR ARC1 FAMILY MEMBER"/>
    <property type="match status" value="1"/>
</dbReference>
<proteinExistence type="predicted"/>
<protein>
    <submittedName>
        <fullName evidence="6">tRNA-aminoacylation cofactor ARC1</fullName>
    </submittedName>
</protein>
<reference evidence="6 7" key="1">
    <citation type="submission" date="2017-04" db="EMBL/GenBank/DDBJ databases">
        <title>Genome sequencing of [Candida] sorbophila.</title>
        <authorList>
            <person name="Ahn J.O."/>
        </authorList>
    </citation>
    <scope>NUCLEOTIDE SEQUENCE [LARGE SCALE GENOMIC DNA]</scope>
    <source>
        <strain evidence="6 7">DS02</strain>
    </source>
</reference>
<dbReference type="GO" id="GO:0000049">
    <property type="term" value="F:tRNA binding"/>
    <property type="evidence" value="ECO:0007669"/>
    <property type="project" value="UniProtKB-UniRule"/>
</dbReference>
<name>A0A2T0FDQ1_9ASCO</name>
<dbReference type="Pfam" id="PF21972">
    <property type="entry name" value="Arc1p_N_like"/>
    <property type="match status" value="1"/>
</dbReference>
<dbReference type="InterPro" id="IPR012340">
    <property type="entry name" value="NA-bd_OB-fold"/>
</dbReference>
<comment type="caution">
    <text evidence="6">The sequence shown here is derived from an EMBL/GenBank/DDBJ whole genome shotgun (WGS) entry which is preliminary data.</text>
</comment>
<dbReference type="InterPro" id="IPR002547">
    <property type="entry name" value="tRNA-bd_dom"/>
</dbReference>
<dbReference type="CDD" id="cd02799">
    <property type="entry name" value="tRNA_bind_EMAP-II_like"/>
    <property type="match status" value="1"/>
</dbReference>
<dbReference type="SUPFAM" id="SSF47616">
    <property type="entry name" value="GST C-terminal domain-like"/>
    <property type="match status" value="1"/>
</dbReference>
<evidence type="ECO:0000256" key="3">
    <source>
        <dbReference type="PROSITE-ProRule" id="PRU00209"/>
    </source>
</evidence>
<dbReference type="SUPFAM" id="SSF50249">
    <property type="entry name" value="Nucleic acid-binding proteins"/>
    <property type="match status" value="1"/>
</dbReference>
<keyword evidence="1 3" id="KW-0820">tRNA-binding</keyword>
<organism evidence="6 7">
    <name type="scientific">Wickerhamiella sorbophila</name>
    <dbReference type="NCBI Taxonomy" id="45607"/>
    <lineage>
        <taxon>Eukaryota</taxon>
        <taxon>Fungi</taxon>
        <taxon>Dikarya</taxon>
        <taxon>Ascomycota</taxon>
        <taxon>Saccharomycotina</taxon>
        <taxon>Dipodascomycetes</taxon>
        <taxon>Dipodascales</taxon>
        <taxon>Trichomonascaceae</taxon>
        <taxon>Wickerhamiella</taxon>
    </lineage>
</organism>
<dbReference type="RefSeq" id="XP_024663080.1">
    <property type="nucleotide sequence ID" value="XM_024807312.1"/>
</dbReference>
<feature type="compositionally biased region" description="Basic and acidic residues" evidence="4">
    <location>
        <begin position="135"/>
        <end position="190"/>
    </location>
</feature>
<dbReference type="AlphaFoldDB" id="A0A2T0FDQ1"/>
<keyword evidence="7" id="KW-1185">Reference proteome</keyword>
<feature type="domain" description="TRNA-binding" evidence="5">
    <location>
        <begin position="196"/>
        <end position="299"/>
    </location>
</feature>
<dbReference type="PANTHER" id="PTHR11586:SF33">
    <property type="entry name" value="AMINOACYL TRNA SYNTHASE COMPLEX-INTERACTING MULTIFUNCTIONAL PROTEIN 1"/>
    <property type="match status" value="1"/>
</dbReference>
<dbReference type="InterPro" id="IPR036282">
    <property type="entry name" value="Glutathione-S-Trfase_C_sf"/>
</dbReference>
<evidence type="ECO:0000313" key="7">
    <source>
        <dbReference type="Proteomes" id="UP000238350"/>
    </source>
</evidence>
<dbReference type="Proteomes" id="UP000238350">
    <property type="component" value="Unassembled WGS sequence"/>
</dbReference>
<dbReference type="EMBL" id="NDIQ01000001">
    <property type="protein sequence ID" value="PRT53134.1"/>
    <property type="molecule type" value="Genomic_DNA"/>
</dbReference>
<feature type="region of interest" description="Disordered" evidence="4">
    <location>
        <begin position="135"/>
        <end position="192"/>
    </location>
</feature>
<dbReference type="Gene3D" id="1.20.1050.10">
    <property type="match status" value="1"/>
</dbReference>
<dbReference type="GO" id="GO:0017102">
    <property type="term" value="C:methionyl glutamyl tRNA synthetase complex"/>
    <property type="evidence" value="ECO:0007669"/>
    <property type="project" value="TreeGrafter"/>
</dbReference>
<evidence type="ECO:0000256" key="1">
    <source>
        <dbReference type="ARBA" id="ARBA00022555"/>
    </source>
</evidence>
<dbReference type="FunFam" id="2.40.50.140:FF:000199">
    <property type="entry name" value="tRNA-aminoacylation cofactor ARC1"/>
    <property type="match status" value="1"/>
</dbReference>
<dbReference type="OrthoDB" id="19141at2759"/>
<sequence>MSDVTALTELFSKVLKIQPSNDDILKEIKFESFTASQQALIHQSLTLSSRLPESLPEMNDVLRQSTYMLNTQKPTEIDSVVFGRAERFVRKFSNEDAVTHRHVVRWADLVQNRLKVDDKIAFELDLAAPREIKKKETKDAKDAKPKESKKEVKIKEETKEAKPEDAKSAEDAKKAKKEKKEKAKAKKDPVAARPVTPGMIDLRVGFIQKAVKHPDADSLYVSTIDVGEDEPRTICSGLVSYVPIEDMQQRYIVVVANLKPVKMRGISSNGMVLCASNKEDGVVEFVNPPADSKPGDKLFFETYDEEPEAQLNPKKKIFETIQPSFSTNENLEVIFKKEGEPDRKLINKKGEALKCSTLVGANVS</sequence>
<dbReference type="PROSITE" id="PS50886">
    <property type="entry name" value="TRBD"/>
    <property type="match status" value="1"/>
</dbReference>
<evidence type="ECO:0000256" key="2">
    <source>
        <dbReference type="ARBA" id="ARBA00022884"/>
    </source>
</evidence>
<dbReference type="InterPro" id="IPR051270">
    <property type="entry name" value="Tyrosine-tRNA_ligase_regulator"/>
</dbReference>
<evidence type="ECO:0000259" key="5">
    <source>
        <dbReference type="PROSITE" id="PS50886"/>
    </source>
</evidence>
<dbReference type="InterPro" id="IPR053836">
    <property type="entry name" value="Arc1-like_N"/>
</dbReference>
<gene>
    <name evidence="6" type="ORF">B9G98_00754</name>
</gene>
<dbReference type="Gene3D" id="2.40.50.140">
    <property type="entry name" value="Nucleic acid-binding proteins"/>
    <property type="match status" value="1"/>
</dbReference>
<evidence type="ECO:0000313" key="6">
    <source>
        <dbReference type="EMBL" id="PRT53134.1"/>
    </source>
</evidence>
<dbReference type="STRING" id="45607.A0A2T0FDQ1"/>
<dbReference type="GeneID" id="36514503"/>
<evidence type="ECO:0000256" key="4">
    <source>
        <dbReference type="SAM" id="MobiDB-lite"/>
    </source>
</evidence>